<dbReference type="CDD" id="cd08562">
    <property type="entry name" value="GDPD_EcUgpQ_like"/>
    <property type="match status" value="1"/>
</dbReference>
<dbReference type="PANTHER" id="PTHR46211:SF1">
    <property type="entry name" value="GLYCEROPHOSPHODIESTER PHOSPHODIESTERASE, CYTOPLASMIC"/>
    <property type="match status" value="1"/>
</dbReference>
<evidence type="ECO:0000259" key="1">
    <source>
        <dbReference type="PROSITE" id="PS51704"/>
    </source>
</evidence>
<sequence>MLPFEHVIAHRGASAYAPENTMSAFKKALELGCRWIEFDVMLSEDGEPFVFHDESLKRTTNGQGSLANKSAKELLALDAGKWFSKQYRGEKIPTLPEVLKWMQASEVQGNIEIKPTPSKTEETTVAVLTSLNRYWANDKSLPLLSSFEFEALKLCRNLSPEAPLGLLLDKWDKSWHKMADEIQCVSIHLSAKAANKVRIAEIKDKGYKVFVYTVNRRRLAHKLFEWGVDAIFSDYPDLLA</sequence>
<dbReference type="EMBL" id="BMOB01000002">
    <property type="protein sequence ID" value="GGI81571.1"/>
    <property type="molecule type" value="Genomic_DNA"/>
</dbReference>
<dbReference type="OrthoDB" id="9795622at2"/>
<dbReference type="Pfam" id="PF03009">
    <property type="entry name" value="GDPD"/>
    <property type="match status" value="1"/>
</dbReference>
<comment type="caution">
    <text evidence="2">The sequence shown here is derived from an EMBL/GenBank/DDBJ whole genome shotgun (WGS) entry which is preliminary data.</text>
</comment>
<reference evidence="2" key="2">
    <citation type="submission" date="2020-09" db="EMBL/GenBank/DDBJ databases">
        <authorList>
            <person name="Sun Q."/>
            <person name="Ohkuma M."/>
        </authorList>
    </citation>
    <scope>NUCLEOTIDE SEQUENCE</scope>
    <source>
        <strain evidence="2">JCM 13919</strain>
    </source>
</reference>
<dbReference type="AlphaFoldDB" id="A0A917JSE7"/>
<evidence type="ECO:0000313" key="3">
    <source>
        <dbReference type="Proteomes" id="UP000630149"/>
    </source>
</evidence>
<dbReference type="RefSeq" id="WP_131775733.1">
    <property type="nucleotide sequence ID" value="NZ_BMOB01000002.1"/>
</dbReference>
<accession>A0A917JSE7</accession>
<dbReference type="PROSITE" id="PS51704">
    <property type="entry name" value="GP_PDE"/>
    <property type="match status" value="1"/>
</dbReference>
<dbReference type="InterPro" id="IPR017946">
    <property type="entry name" value="PLC-like_Pdiesterase_TIM-brl"/>
</dbReference>
<evidence type="ECO:0000313" key="2">
    <source>
        <dbReference type="EMBL" id="GGI81571.1"/>
    </source>
</evidence>
<dbReference type="Gene3D" id="3.20.20.190">
    <property type="entry name" value="Phosphatidylinositol (PI) phosphodiesterase"/>
    <property type="match status" value="1"/>
</dbReference>
<gene>
    <name evidence="2" type="primary">ugpQ</name>
    <name evidence="2" type="ORF">GCM10007966_07570</name>
</gene>
<reference evidence="2" key="1">
    <citation type="journal article" date="2014" name="Int. J. Syst. Evol. Microbiol.">
        <title>Complete genome sequence of Corynebacterium casei LMG S-19264T (=DSM 44701T), isolated from a smear-ripened cheese.</title>
        <authorList>
            <consortium name="US DOE Joint Genome Institute (JGI-PGF)"/>
            <person name="Walter F."/>
            <person name="Albersmeier A."/>
            <person name="Kalinowski J."/>
            <person name="Ruckert C."/>
        </authorList>
    </citation>
    <scope>NUCLEOTIDE SEQUENCE</scope>
    <source>
        <strain evidence="2">JCM 13919</strain>
    </source>
</reference>
<dbReference type="NCBIfam" id="NF006989">
    <property type="entry name" value="PRK09454.1"/>
    <property type="match status" value="1"/>
</dbReference>
<keyword evidence="3" id="KW-1185">Reference proteome</keyword>
<name>A0A917JSE7_9GAMM</name>
<proteinExistence type="predicted"/>
<dbReference type="GO" id="GO:0008081">
    <property type="term" value="F:phosphoric diester hydrolase activity"/>
    <property type="evidence" value="ECO:0007669"/>
    <property type="project" value="InterPro"/>
</dbReference>
<dbReference type="InterPro" id="IPR030395">
    <property type="entry name" value="GP_PDE_dom"/>
</dbReference>
<organism evidence="2 3">
    <name type="scientific">Legionella impletisoli</name>
    <dbReference type="NCBI Taxonomy" id="343510"/>
    <lineage>
        <taxon>Bacteria</taxon>
        <taxon>Pseudomonadati</taxon>
        <taxon>Pseudomonadota</taxon>
        <taxon>Gammaproteobacteria</taxon>
        <taxon>Legionellales</taxon>
        <taxon>Legionellaceae</taxon>
        <taxon>Legionella</taxon>
    </lineage>
</organism>
<protein>
    <submittedName>
        <fullName evidence="2">Glycerophosphoryl diester phosphodiesterase</fullName>
    </submittedName>
</protein>
<feature type="domain" description="GP-PDE" evidence="1">
    <location>
        <begin position="5"/>
        <end position="240"/>
    </location>
</feature>
<dbReference type="PANTHER" id="PTHR46211">
    <property type="entry name" value="GLYCEROPHOSPHORYL DIESTER PHOSPHODIESTERASE"/>
    <property type="match status" value="1"/>
</dbReference>
<dbReference type="Proteomes" id="UP000630149">
    <property type="component" value="Unassembled WGS sequence"/>
</dbReference>
<dbReference type="SUPFAM" id="SSF51695">
    <property type="entry name" value="PLC-like phosphodiesterases"/>
    <property type="match status" value="1"/>
</dbReference>
<dbReference type="PROSITE" id="PS50007">
    <property type="entry name" value="PIPLC_X_DOMAIN"/>
    <property type="match status" value="1"/>
</dbReference>
<dbReference type="GO" id="GO:0006629">
    <property type="term" value="P:lipid metabolic process"/>
    <property type="evidence" value="ECO:0007669"/>
    <property type="project" value="InterPro"/>
</dbReference>